<keyword evidence="3 4" id="KW-0687">Ribonucleoprotein</keyword>
<dbReference type="SMART" id="SM01387">
    <property type="entry name" value="Ribosomal_S15"/>
    <property type="match status" value="1"/>
</dbReference>
<dbReference type="PANTHER" id="PTHR11885">
    <property type="entry name" value="RIBOSOMAL PROTEIN S15P/S13E"/>
    <property type="match status" value="1"/>
</dbReference>
<evidence type="ECO:0000313" key="8">
    <source>
        <dbReference type="EMBL" id="KON32121.1"/>
    </source>
</evidence>
<accession>A0A0M0BVC0</accession>
<dbReference type="PATRIC" id="fig|1685125.3.peg.270"/>
<dbReference type="SMART" id="SM01386">
    <property type="entry name" value="Ribosomal_S13_N"/>
    <property type="match status" value="1"/>
</dbReference>
<dbReference type="Pfam" id="PF08069">
    <property type="entry name" value="Ribosomal_S13_N"/>
    <property type="match status" value="1"/>
</dbReference>
<dbReference type="EMBL" id="LFWV01000011">
    <property type="protein sequence ID" value="KON32121.1"/>
    <property type="molecule type" value="Genomic_DNA"/>
</dbReference>
<comment type="subunit">
    <text evidence="4">Part of the 30S ribosomal subunit.</text>
</comment>
<comment type="caution">
    <text evidence="8">The sequence shown here is derived from an EMBL/GenBank/DDBJ whole genome shotgun (WGS) entry which is preliminary data.</text>
</comment>
<dbReference type="Proteomes" id="UP000054016">
    <property type="component" value="Unassembled WGS sequence"/>
</dbReference>
<proteinExistence type="inferred from homology"/>
<evidence type="ECO:0000256" key="5">
    <source>
        <dbReference type="RuleBase" id="RU003919"/>
    </source>
</evidence>
<evidence type="ECO:0000256" key="4">
    <source>
        <dbReference type="HAMAP-Rule" id="MF_01343"/>
    </source>
</evidence>
<dbReference type="FunFam" id="1.10.287.10:FF:000003">
    <property type="entry name" value="40S ribosomal protein S13"/>
    <property type="match status" value="1"/>
</dbReference>
<dbReference type="SUPFAM" id="SSF47060">
    <property type="entry name" value="S15/NS1 RNA-binding domain"/>
    <property type="match status" value="1"/>
</dbReference>
<sequence length="146" mass="16502">MPKKEKGRSHSTRPVSRRPPSWCKYQPEEVEAFIIKLAKEGHSLSKIGTILRDQYAIPLVKPITGKSISDILDAAGMAPSMPEDLANLVKKAQGLAVHMDKNKKDLHNKRSMQVIEARIHKLSRYYKRTGVLPTKWKYKAKVASIT</sequence>
<feature type="region of interest" description="Disordered" evidence="6">
    <location>
        <begin position="1"/>
        <end position="21"/>
    </location>
</feature>
<reference evidence="9" key="1">
    <citation type="submission" date="2015-06" db="EMBL/GenBank/DDBJ databases">
        <title>New insights into the roles of widespread benthic archaea in carbon and nitrogen cycling.</title>
        <authorList>
            <person name="Lazar C.S."/>
            <person name="Baker B.J."/>
            <person name="Seitz K.W."/>
            <person name="Hyde A.S."/>
            <person name="Dick G.J."/>
            <person name="Hinrichs K.-U."/>
            <person name="Teske A.P."/>
        </authorList>
    </citation>
    <scope>NUCLEOTIDE SEQUENCE [LARGE SCALE GENOMIC DNA]</scope>
</reference>
<dbReference type="HAMAP" id="MF_01343_A">
    <property type="entry name" value="Ribosomal_uS15_A"/>
    <property type="match status" value="1"/>
</dbReference>
<dbReference type="GO" id="GO:0006412">
    <property type="term" value="P:translation"/>
    <property type="evidence" value="ECO:0007669"/>
    <property type="project" value="UniProtKB-UniRule"/>
</dbReference>
<evidence type="ECO:0000256" key="2">
    <source>
        <dbReference type="ARBA" id="ARBA00022980"/>
    </source>
</evidence>
<dbReference type="Pfam" id="PF00312">
    <property type="entry name" value="Ribosomal_S15"/>
    <property type="match status" value="1"/>
</dbReference>
<dbReference type="GO" id="GO:0022627">
    <property type="term" value="C:cytosolic small ribosomal subunit"/>
    <property type="evidence" value="ECO:0007669"/>
    <property type="project" value="TreeGrafter"/>
</dbReference>
<evidence type="ECO:0000313" key="9">
    <source>
        <dbReference type="Proteomes" id="UP000054016"/>
    </source>
</evidence>
<dbReference type="InterPro" id="IPR000589">
    <property type="entry name" value="Ribosomal_uS15"/>
</dbReference>
<dbReference type="CDD" id="cd00353">
    <property type="entry name" value="Ribosomal_S15p_S13e"/>
    <property type="match status" value="1"/>
</dbReference>
<evidence type="ECO:0000256" key="1">
    <source>
        <dbReference type="ARBA" id="ARBA00008434"/>
    </source>
</evidence>
<organism evidence="8 9">
    <name type="scientific">miscellaneous Crenarchaeota group-1 archaeon SG8-32-3</name>
    <dbReference type="NCBI Taxonomy" id="1685125"/>
    <lineage>
        <taxon>Archaea</taxon>
        <taxon>Candidatus Bathyarchaeota</taxon>
        <taxon>MCG-1</taxon>
    </lineage>
</organism>
<dbReference type="NCBIfam" id="NF006331">
    <property type="entry name" value="PRK08561.1"/>
    <property type="match status" value="1"/>
</dbReference>
<protein>
    <recommendedName>
        <fullName evidence="4">Small ribosomal subunit protein uS15</fullName>
    </recommendedName>
</protein>
<dbReference type="InterPro" id="IPR009068">
    <property type="entry name" value="uS15_NS1_RNA-bd_sf"/>
</dbReference>
<evidence type="ECO:0000256" key="3">
    <source>
        <dbReference type="ARBA" id="ARBA00023274"/>
    </source>
</evidence>
<dbReference type="GO" id="GO:0003735">
    <property type="term" value="F:structural constituent of ribosome"/>
    <property type="evidence" value="ECO:0007669"/>
    <property type="project" value="InterPro"/>
</dbReference>
<evidence type="ECO:0000259" key="7">
    <source>
        <dbReference type="SMART" id="SM01386"/>
    </source>
</evidence>
<dbReference type="PANTHER" id="PTHR11885:SF6">
    <property type="entry name" value="SMALL RIBOSOMAL SUBUNIT PROTEIN US15"/>
    <property type="match status" value="1"/>
</dbReference>
<dbReference type="GO" id="GO:0070181">
    <property type="term" value="F:small ribosomal subunit rRNA binding"/>
    <property type="evidence" value="ECO:0007669"/>
    <property type="project" value="TreeGrafter"/>
</dbReference>
<dbReference type="InterPro" id="IPR023029">
    <property type="entry name" value="Ribosomal_uS15_arc_euk"/>
</dbReference>
<dbReference type="InterPro" id="IPR012606">
    <property type="entry name" value="Ribosomal_uS15_N"/>
</dbReference>
<feature type="domain" description="Small ribosomal subunit protein uS15 N-terminal" evidence="7">
    <location>
        <begin position="1"/>
        <end position="57"/>
    </location>
</feature>
<dbReference type="Gene3D" id="1.10.287.10">
    <property type="entry name" value="S15/NS1, RNA-binding"/>
    <property type="match status" value="1"/>
</dbReference>
<dbReference type="AlphaFoldDB" id="A0A0M0BVC0"/>
<keyword evidence="2 4" id="KW-0689">Ribosomal protein</keyword>
<dbReference type="Gene3D" id="4.10.860.130">
    <property type="match status" value="1"/>
</dbReference>
<comment type="similarity">
    <text evidence="1 4 5">Belongs to the universal ribosomal protein uS15 family.</text>
</comment>
<name>A0A0M0BVC0_9ARCH</name>
<feature type="compositionally biased region" description="Basic residues" evidence="6">
    <location>
        <begin position="1"/>
        <end position="11"/>
    </location>
</feature>
<gene>
    <name evidence="4" type="primary">rps15</name>
    <name evidence="8" type="ORF">AC478_01210</name>
</gene>
<evidence type="ECO:0000256" key="6">
    <source>
        <dbReference type="SAM" id="MobiDB-lite"/>
    </source>
</evidence>